<gene>
    <name evidence="2" type="ORF">IC007_2365</name>
</gene>
<keyword evidence="1" id="KW-1133">Transmembrane helix</keyword>
<dbReference type="EMBL" id="AP018930">
    <property type="protein sequence ID" value="BBG27811.1"/>
    <property type="molecule type" value="Genomic_DNA"/>
</dbReference>
<evidence type="ECO:0000313" key="3">
    <source>
        <dbReference type="Proteomes" id="UP000325030"/>
    </source>
</evidence>
<sequence length="184" mass="22093">MNLELSLFNVAIVIAIYESFHAYLFYKSREIEKKGRISIRILNNEEENAIALNSFFFRNTIVFLSNEINEKILRHEEGHLKQPNYIYAFLLLVAALLPLSYIIAVPAVFIGKFLLWKMERDADLYAYRLYNVKYESDVFRPKSRIERLKAWIFDTHPPDYMRKIEEYYDKKMNILKLFIRDLFS</sequence>
<dbReference type="AlphaFoldDB" id="A0A510E5K8"/>
<evidence type="ECO:0000256" key="1">
    <source>
        <dbReference type="SAM" id="Phobius"/>
    </source>
</evidence>
<protein>
    <recommendedName>
        <fullName evidence="4">Peptidase M48 domain-containing protein</fullName>
    </recommendedName>
</protein>
<evidence type="ECO:0008006" key="4">
    <source>
        <dbReference type="Google" id="ProtNLM"/>
    </source>
</evidence>
<accession>A0A510E5K8</accession>
<evidence type="ECO:0000313" key="2">
    <source>
        <dbReference type="EMBL" id="BBG27811.1"/>
    </source>
</evidence>
<reference evidence="3" key="1">
    <citation type="submission" date="2018-09" db="EMBL/GenBank/DDBJ databases">
        <title>Complete Genome Sequencing of Sulfolobus sp. JCM 16834.</title>
        <authorList>
            <person name="Kato S."/>
            <person name="Itoh T."/>
            <person name="Ohkuma M."/>
        </authorList>
    </citation>
    <scope>NUCLEOTIDE SEQUENCE [LARGE SCALE GENOMIC DNA]</scope>
    <source>
        <strain evidence="3">IC-007</strain>
    </source>
</reference>
<feature type="transmembrane region" description="Helical" evidence="1">
    <location>
        <begin position="6"/>
        <end position="26"/>
    </location>
</feature>
<proteinExistence type="predicted"/>
<keyword evidence="1" id="KW-0812">Transmembrane</keyword>
<keyword evidence="1" id="KW-0472">Membrane</keyword>
<name>A0A510E5K8_9CREN</name>
<organism evidence="2 3">
    <name type="scientific">Sulfuracidifex tepidarius</name>
    <dbReference type="NCBI Taxonomy" id="1294262"/>
    <lineage>
        <taxon>Archaea</taxon>
        <taxon>Thermoproteota</taxon>
        <taxon>Thermoprotei</taxon>
        <taxon>Sulfolobales</taxon>
        <taxon>Sulfolobaceae</taxon>
        <taxon>Sulfuracidifex</taxon>
    </lineage>
</organism>
<feature type="transmembrane region" description="Helical" evidence="1">
    <location>
        <begin position="85"/>
        <end position="110"/>
    </location>
</feature>
<dbReference type="Proteomes" id="UP000325030">
    <property type="component" value="Chromosome"/>
</dbReference>